<gene>
    <name evidence="3" type="ORF">E6K71_06880</name>
</gene>
<dbReference type="AlphaFoldDB" id="A0A538SB37"/>
<dbReference type="Pfam" id="PF18911">
    <property type="entry name" value="PKD_4"/>
    <property type="match status" value="1"/>
</dbReference>
<dbReference type="CDD" id="cd00146">
    <property type="entry name" value="PKD"/>
    <property type="match status" value="1"/>
</dbReference>
<dbReference type="Proteomes" id="UP000316292">
    <property type="component" value="Unassembled WGS sequence"/>
</dbReference>
<dbReference type="SUPFAM" id="SSF49299">
    <property type="entry name" value="PKD domain"/>
    <property type="match status" value="1"/>
</dbReference>
<name>A0A538SB37_UNCEI</name>
<dbReference type="Gene3D" id="2.60.40.4070">
    <property type="match status" value="1"/>
</dbReference>
<dbReference type="InterPro" id="IPR026444">
    <property type="entry name" value="Secre_tail"/>
</dbReference>
<keyword evidence="1" id="KW-0732">Signal</keyword>
<dbReference type="NCBIfam" id="TIGR04183">
    <property type="entry name" value="Por_Secre_tail"/>
    <property type="match status" value="1"/>
</dbReference>
<sequence>MSPRALGAIATPALTFLLLALGSVPRAEAAEEPSPACRIPFALESADTLGAVGVQSSLAIDAGGEPHIAYLNASGSQVRYARKNGSQWTSQRIPQIGFFHGVSLALDAAGNVSIGYAAQEETSRGVITSAKVARRSSGGWTIETVETAFATEVAVGFDPDGVLHAVYFSFIPGFVIRYATRTLQGWTIETVFPTLGLGADRFSLAFDPQGHPHVTAQVALTLLHAVRTSSGWVTDKQPRGEGVSLAVDAQGIPHVASHLRTPPVVQYRTREGSVWHVEAVDSVDAGPERDLSLQIDRYGRPIIAYLDTPAGKVKVAWKDGNTWRTQVVDDAGGGEGPSLWLKDGVQPAISYLDGAGYDLRYASGEIAPPNRAPAANAGGPYAGTIGEQLGFDGTRSSDPDGQPLAYSWDFGDGIEGTGSNPEHVYAAAGTYDVCLQVTDNGCPALAGEACAAANVREALSARIFQHQASGKIELNDQADRHCFELEPQGGDFALTDLSLPTVVARFDTTRASPIPGKSMIARDRDHNGTEEFEFCFSAASLRDLFAAAPYGKSRVTLSLEGALNSGARVRGEAAFEIKKRRQCDGDGAAVLPNPLNPDGTLRFAISRPGSVTVELFDVQGRRFRTLLSPSFLPAGAHGLRIDGRDPSGRPLSSGIYFYRIRTPDRTLAGRFSVLK</sequence>
<protein>
    <submittedName>
        <fullName evidence="3">PKD domain-containing protein</fullName>
    </submittedName>
</protein>
<feature type="domain" description="PKD" evidence="2">
    <location>
        <begin position="372"/>
        <end position="440"/>
    </location>
</feature>
<dbReference type="SUPFAM" id="SSF101898">
    <property type="entry name" value="NHL repeat"/>
    <property type="match status" value="1"/>
</dbReference>
<comment type="caution">
    <text evidence="3">The sequence shown here is derived from an EMBL/GenBank/DDBJ whole genome shotgun (WGS) entry which is preliminary data.</text>
</comment>
<dbReference type="InterPro" id="IPR022409">
    <property type="entry name" value="PKD/Chitinase_dom"/>
</dbReference>
<evidence type="ECO:0000313" key="3">
    <source>
        <dbReference type="EMBL" id="TMQ48591.1"/>
    </source>
</evidence>
<dbReference type="PROSITE" id="PS50093">
    <property type="entry name" value="PKD"/>
    <property type="match status" value="1"/>
</dbReference>
<evidence type="ECO:0000259" key="2">
    <source>
        <dbReference type="PROSITE" id="PS50093"/>
    </source>
</evidence>
<dbReference type="InterPro" id="IPR013783">
    <property type="entry name" value="Ig-like_fold"/>
</dbReference>
<reference evidence="3 4" key="1">
    <citation type="journal article" date="2019" name="Nat. Microbiol.">
        <title>Mediterranean grassland soil C-N compound turnover is dependent on rainfall and depth, and is mediated by genomically divergent microorganisms.</title>
        <authorList>
            <person name="Diamond S."/>
            <person name="Andeer P.F."/>
            <person name="Li Z."/>
            <person name="Crits-Christoph A."/>
            <person name="Burstein D."/>
            <person name="Anantharaman K."/>
            <person name="Lane K.R."/>
            <person name="Thomas B.C."/>
            <person name="Pan C."/>
            <person name="Northen T.R."/>
            <person name="Banfield J.F."/>
        </authorList>
    </citation>
    <scope>NUCLEOTIDE SEQUENCE [LARGE SCALE GENOMIC DNA]</scope>
    <source>
        <strain evidence="3">WS_1</strain>
    </source>
</reference>
<dbReference type="InterPro" id="IPR035986">
    <property type="entry name" value="PKD_dom_sf"/>
</dbReference>
<evidence type="ECO:0000313" key="4">
    <source>
        <dbReference type="Proteomes" id="UP000316292"/>
    </source>
</evidence>
<dbReference type="Gene3D" id="2.60.40.10">
    <property type="entry name" value="Immunoglobulins"/>
    <property type="match status" value="1"/>
</dbReference>
<feature type="chain" id="PRO_5022191759" evidence="1">
    <location>
        <begin position="30"/>
        <end position="675"/>
    </location>
</feature>
<dbReference type="EMBL" id="VBOR01000070">
    <property type="protein sequence ID" value="TMQ48591.1"/>
    <property type="molecule type" value="Genomic_DNA"/>
</dbReference>
<evidence type="ECO:0000256" key="1">
    <source>
        <dbReference type="SAM" id="SignalP"/>
    </source>
</evidence>
<feature type="signal peptide" evidence="1">
    <location>
        <begin position="1"/>
        <end position="29"/>
    </location>
</feature>
<dbReference type="SMART" id="SM00089">
    <property type="entry name" value="PKD"/>
    <property type="match status" value="1"/>
</dbReference>
<organism evidence="3 4">
    <name type="scientific">Eiseniibacteriota bacterium</name>
    <dbReference type="NCBI Taxonomy" id="2212470"/>
    <lineage>
        <taxon>Bacteria</taxon>
        <taxon>Candidatus Eiseniibacteriota</taxon>
    </lineage>
</organism>
<proteinExistence type="predicted"/>
<accession>A0A538SB37</accession>
<dbReference type="Gene3D" id="2.120.10.70">
    <property type="entry name" value="Fucose-specific lectin"/>
    <property type="match status" value="2"/>
</dbReference>
<dbReference type="InterPro" id="IPR000601">
    <property type="entry name" value="PKD_dom"/>
</dbReference>